<dbReference type="InterPro" id="IPR011009">
    <property type="entry name" value="Kinase-like_dom_sf"/>
</dbReference>
<dbReference type="GO" id="GO:0005634">
    <property type="term" value="C:nucleus"/>
    <property type="evidence" value="ECO:0007669"/>
    <property type="project" value="TreeGrafter"/>
</dbReference>
<gene>
    <name evidence="2" type="ORF">N7530_010382</name>
</gene>
<evidence type="ECO:0000313" key="2">
    <source>
        <dbReference type="EMBL" id="KAJ5462177.1"/>
    </source>
</evidence>
<protein>
    <recommendedName>
        <fullName evidence="1">Protein kinase domain-containing protein</fullName>
    </recommendedName>
</protein>
<reference evidence="2" key="2">
    <citation type="journal article" date="2023" name="IMA Fungus">
        <title>Comparative genomic study of the Penicillium genus elucidates a diverse pangenome and 15 lateral gene transfer events.</title>
        <authorList>
            <person name="Petersen C."/>
            <person name="Sorensen T."/>
            <person name="Nielsen M.R."/>
            <person name="Sondergaard T.E."/>
            <person name="Sorensen J.L."/>
            <person name="Fitzpatrick D.A."/>
            <person name="Frisvad J.C."/>
            <person name="Nielsen K.L."/>
        </authorList>
    </citation>
    <scope>NUCLEOTIDE SEQUENCE</scope>
    <source>
        <strain evidence="2">IBT 17660</strain>
    </source>
</reference>
<feature type="domain" description="Protein kinase" evidence="1">
    <location>
        <begin position="50"/>
        <end position="271"/>
    </location>
</feature>
<keyword evidence="3" id="KW-1185">Reference proteome</keyword>
<dbReference type="GO" id="GO:0005524">
    <property type="term" value="F:ATP binding"/>
    <property type="evidence" value="ECO:0007669"/>
    <property type="project" value="InterPro"/>
</dbReference>
<dbReference type="PROSITE" id="PS50011">
    <property type="entry name" value="PROTEIN_KINASE_DOM"/>
    <property type="match status" value="1"/>
</dbReference>
<dbReference type="SMART" id="SM00220">
    <property type="entry name" value="S_TKc"/>
    <property type="match status" value="1"/>
</dbReference>
<organism evidence="2 3">
    <name type="scientific">Penicillium desertorum</name>
    <dbReference type="NCBI Taxonomy" id="1303715"/>
    <lineage>
        <taxon>Eukaryota</taxon>
        <taxon>Fungi</taxon>
        <taxon>Dikarya</taxon>
        <taxon>Ascomycota</taxon>
        <taxon>Pezizomycotina</taxon>
        <taxon>Eurotiomycetes</taxon>
        <taxon>Eurotiomycetidae</taxon>
        <taxon>Eurotiales</taxon>
        <taxon>Aspergillaceae</taxon>
        <taxon>Penicillium</taxon>
    </lineage>
</organism>
<dbReference type="PANTHER" id="PTHR44167:SF24">
    <property type="entry name" value="SERINE_THREONINE-PROTEIN KINASE CHK2"/>
    <property type="match status" value="1"/>
</dbReference>
<evidence type="ECO:0000259" key="1">
    <source>
        <dbReference type="PROSITE" id="PS50011"/>
    </source>
</evidence>
<dbReference type="InterPro" id="IPR000719">
    <property type="entry name" value="Prot_kinase_dom"/>
</dbReference>
<dbReference type="InterPro" id="IPR008271">
    <property type="entry name" value="Ser/Thr_kinase_AS"/>
</dbReference>
<dbReference type="Proteomes" id="UP001147760">
    <property type="component" value="Unassembled WGS sequence"/>
</dbReference>
<dbReference type="PROSITE" id="PS00108">
    <property type="entry name" value="PROTEIN_KINASE_ST"/>
    <property type="match status" value="1"/>
</dbReference>
<comment type="caution">
    <text evidence="2">The sequence shown here is derived from an EMBL/GenBank/DDBJ whole genome shotgun (WGS) entry which is preliminary data.</text>
</comment>
<dbReference type="Pfam" id="PF00069">
    <property type="entry name" value="Pkinase"/>
    <property type="match status" value="1"/>
</dbReference>
<dbReference type="OrthoDB" id="4062651at2759"/>
<reference evidence="2" key="1">
    <citation type="submission" date="2022-12" db="EMBL/GenBank/DDBJ databases">
        <authorList>
            <person name="Petersen C."/>
        </authorList>
    </citation>
    <scope>NUCLEOTIDE SEQUENCE</scope>
    <source>
        <strain evidence="2">IBT 17660</strain>
    </source>
</reference>
<name>A0A9W9WHA9_9EURO</name>
<dbReference type="PANTHER" id="PTHR44167">
    <property type="entry name" value="OVARIAN-SPECIFIC SERINE/THREONINE-PROTEIN KINASE LOK-RELATED"/>
    <property type="match status" value="1"/>
</dbReference>
<dbReference type="AlphaFoldDB" id="A0A9W9WHA9"/>
<dbReference type="SUPFAM" id="SSF56112">
    <property type="entry name" value="Protein kinase-like (PK-like)"/>
    <property type="match status" value="1"/>
</dbReference>
<dbReference type="GO" id="GO:0044773">
    <property type="term" value="P:mitotic DNA damage checkpoint signaling"/>
    <property type="evidence" value="ECO:0007669"/>
    <property type="project" value="TreeGrafter"/>
</dbReference>
<accession>A0A9W9WHA9</accession>
<sequence>MEIIQESTVFETVDGKLKFCCKGLYVRQDGVVYYGSWNDRSSNPTDISQFKKLTTIKTDERGPKIQDTWAVASWQNCYIKAPDITDCIRPDLEDDIQRELEVCEVLRRHPHPNIATYYGCREENGRATGLCFKRYEDTLFRKVNPEWLNKTRFRASAREHVDDSIKENFHGILEGIKHLHSLGLVHNDIKPPNIMLDEHGIPVIIDFGSCRKTGESLETSGVGQTDGWHDPANGLVLEKNDLDAFEELKTWLFGSVDDAYLFHEEDRLEEC</sequence>
<proteinExistence type="predicted"/>
<dbReference type="EMBL" id="JAPWDO010000007">
    <property type="protein sequence ID" value="KAJ5462177.1"/>
    <property type="molecule type" value="Genomic_DNA"/>
</dbReference>
<dbReference type="Gene3D" id="1.10.510.10">
    <property type="entry name" value="Transferase(Phosphotransferase) domain 1"/>
    <property type="match status" value="1"/>
</dbReference>
<dbReference type="GO" id="GO:0004674">
    <property type="term" value="F:protein serine/threonine kinase activity"/>
    <property type="evidence" value="ECO:0007669"/>
    <property type="project" value="TreeGrafter"/>
</dbReference>
<evidence type="ECO:0000313" key="3">
    <source>
        <dbReference type="Proteomes" id="UP001147760"/>
    </source>
</evidence>